<feature type="domain" description="Luciferase" evidence="1">
    <location>
        <begin position="50"/>
        <end position="115"/>
    </location>
</feature>
<sequence>MQYVQFAIALTKSTGFAQMMNQLLAELRKIEGVEDRPSPVAGGCALFYFGKEFAHFHNTNELDLRLTKAIIRKLGMQHPPDSLHHPTRSPNSAWIEVRFSLASDIPKLVELVKLAITKL</sequence>
<accession>A0ABW2QXZ9</accession>
<comment type="caution">
    <text evidence="2">The sequence shown here is derived from an EMBL/GenBank/DDBJ whole genome shotgun (WGS) entry which is preliminary data.</text>
</comment>
<evidence type="ECO:0000313" key="2">
    <source>
        <dbReference type="EMBL" id="MFC7420573.1"/>
    </source>
</evidence>
<name>A0ABW2QXZ9_9NEIS</name>
<keyword evidence="3" id="KW-1185">Reference proteome</keyword>
<protein>
    <submittedName>
        <fullName evidence="2">Luciferase family protein</fullName>
    </submittedName>
</protein>
<gene>
    <name evidence="2" type="ORF">ACFQNF_11890</name>
</gene>
<dbReference type="InterPro" id="IPR040841">
    <property type="entry name" value="Luciferase_dom"/>
</dbReference>
<reference evidence="3" key="1">
    <citation type="journal article" date="2019" name="Int. J. Syst. Evol. Microbiol.">
        <title>The Global Catalogue of Microorganisms (GCM) 10K type strain sequencing project: providing services to taxonomists for standard genome sequencing and annotation.</title>
        <authorList>
            <consortium name="The Broad Institute Genomics Platform"/>
            <consortium name="The Broad Institute Genome Sequencing Center for Infectious Disease"/>
            <person name="Wu L."/>
            <person name="Ma J."/>
        </authorList>
    </citation>
    <scope>NUCLEOTIDE SEQUENCE [LARGE SCALE GENOMIC DNA]</scope>
    <source>
        <strain evidence="3">CCUG 62945</strain>
    </source>
</reference>
<proteinExistence type="predicted"/>
<dbReference type="EMBL" id="JBHTBQ010000019">
    <property type="protein sequence ID" value="MFC7420573.1"/>
    <property type="molecule type" value="Genomic_DNA"/>
</dbReference>
<evidence type="ECO:0000259" key="1">
    <source>
        <dbReference type="Pfam" id="PF17648"/>
    </source>
</evidence>
<organism evidence="2 3">
    <name type="scientific">Iodobacter arcticus</name>
    <dbReference type="NCBI Taxonomy" id="590593"/>
    <lineage>
        <taxon>Bacteria</taxon>
        <taxon>Pseudomonadati</taxon>
        <taxon>Pseudomonadota</taxon>
        <taxon>Betaproteobacteria</taxon>
        <taxon>Neisseriales</taxon>
        <taxon>Chitinibacteraceae</taxon>
        <taxon>Iodobacter</taxon>
    </lineage>
</organism>
<dbReference type="RefSeq" id="WP_380188172.1">
    <property type="nucleotide sequence ID" value="NZ_JBHTBQ010000019.1"/>
</dbReference>
<evidence type="ECO:0000313" key="3">
    <source>
        <dbReference type="Proteomes" id="UP001596473"/>
    </source>
</evidence>
<dbReference type="Pfam" id="PF17648">
    <property type="entry name" value="Luciferase"/>
    <property type="match status" value="1"/>
</dbReference>
<dbReference type="Proteomes" id="UP001596473">
    <property type="component" value="Unassembled WGS sequence"/>
</dbReference>